<dbReference type="Pfam" id="PF04545">
    <property type="entry name" value="Sigma70_r4"/>
    <property type="match status" value="1"/>
</dbReference>
<protein>
    <recommendedName>
        <fullName evidence="10">Sigma-70 family RNA polymerase sigma factor</fullName>
    </recommendedName>
</protein>
<sequence length="199" mass="22122">MRPSEQVPSLQTLPDEPDAALLARFTRRDEAALATLYDRHSRAAYGVALYILKDAAQAQDIVHDAFLKVWEKPGLFDPARASFPTFFLTVVRHAAISKLRGGRVHLPLDDAEGLPLPFPDERVNLQATAEERARAEQIQAALHTLKPVQRETVERAFFRGETREDIAAAMSVPVGTVKSRLKYALDRLRGVLGQEGESL</sequence>
<dbReference type="CDD" id="cd06171">
    <property type="entry name" value="Sigma70_r4"/>
    <property type="match status" value="1"/>
</dbReference>
<keyword evidence="4" id="KW-0238">DNA-binding</keyword>
<dbReference type="SUPFAM" id="SSF88946">
    <property type="entry name" value="Sigma2 domain of RNA polymerase sigma factors"/>
    <property type="match status" value="1"/>
</dbReference>
<dbReference type="KEGG" id="dpu:SU48_03330"/>
<evidence type="ECO:0008006" key="10">
    <source>
        <dbReference type="Google" id="ProtNLM"/>
    </source>
</evidence>
<dbReference type="GO" id="GO:0003677">
    <property type="term" value="F:DNA binding"/>
    <property type="evidence" value="ECO:0007669"/>
    <property type="project" value="UniProtKB-KW"/>
</dbReference>
<dbReference type="STRING" id="1182568.SU48_03330"/>
<dbReference type="Pfam" id="PF04542">
    <property type="entry name" value="Sigma70_r2"/>
    <property type="match status" value="1"/>
</dbReference>
<organism evidence="8 9">
    <name type="scientific">Deinococcus puniceus</name>
    <dbReference type="NCBI Taxonomy" id="1182568"/>
    <lineage>
        <taxon>Bacteria</taxon>
        <taxon>Thermotogati</taxon>
        <taxon>Deinococcota</taxon>
        <taxon>Deinococci</taxon>
        <taxon>Deinococcales</taxon>
        <taxon>Deinococcaceae</taxon>
        <taxon>Deinococcus</taxon>
    </lineage>
</organism>
<name>A0A172T7J3_9DEIO</name>
<keyword evidence="2" id="KW-0805">Transcription regulation</keyword>
<keyword evidence="9" id="KW-1185">Reference proteome</keyword>
<dbReference type="PATRIC" id="fig|1182568.3.peg.697"/>
<dbReference type="SUPFAM" id="SSF88659">
    <property type="entry name" value="Sigma3 and sigma4 domains of RNA polymerase sigma factors"/>
    <property type="match status" value="1"/>
</dbReference>
<dbReference type="InterPro" id="IPR007630">
    <property type="entry name" value="RNA_pol_sigma70_r4"/>
</dbReference>
<dbReference type="InterPro" id="IPR014284">
    <property type="entry name" value="RNA_pol_sigma-70_dom"/>
</dbReference>
<dbReference type="NCBIfam" id="TIGR02937">
    <property type="entry name" value="sigma70-ECF"/>
    <property type="match status" value="1"/>
</dbReference>
<dbReference type="GO" id="GO:0006352">
    <property type="term" value="P:DNA-templated transcription initiation"/>
    <property type="evidence" value="ECO:0007669"/>
    <property type="project" value="InterPro"/>
</dbReference>
<evidence type="ECO:0000256" key="1">
    <source>
        <dbReference type="ARBA" id="ARBA00010641"/>
    </source>
</evidence>
<evidence type="ECO:0000256" key="3">
    <source>
        <dbReference type="ARBA" id="ARBA00023082"/>
    </source>
</evidence>
<feature type="domain" description="RNA polymerase sigma-70 region 4" evidence="7">
    <location>
        <begin position="141"/>
        <end position="189"/>
    </location>
</feature>
<evidence type="ECO:0000259" key="6">
    <source>
        <dbReference type="Pfam" id="PF04542"/>
    </source>
</evidence>
<evidence type="ECO:0000259" key="7">
    <source>
        <dbReference type="Pfam" id="PF04545"/>
    </source>
</evidence>
<dbReference type="InterPro" id="IPR013325">
    <property type="entry name" value="RNA_pol_sigma_r2"/>
</dbReference>
<evidence type="ECO:0000313" key="8">
    <source>
        <dbReference type="EMBL" id="ANE42961.1"/>
    </source>
</evidence>
<comment type="similarity">
    <text evidence="1">Belongs to the sigma-70 factor family. ECF subfamily.</text>
</comment>
<dbReference type="Gene3D" id="1.10.10.10">
    <property type="entry name" value="Winged helix-like DNA-binding domain superfamily/Winged helix DNA-binding domain"/>
    <property type="match status" value="1"/>
</dbReference>
<dbReference type="InterPro" id="IPR039425">
    <property type="entry name" value="RNA_pol_sigma-70-like"/>
</dbReference>
<dbReference type="PANTHER" id="PTHR43133:SF62">
    <property type="entry name" value="RNA POLYMERASE SIGMA FACTOR SIGZ"/>
    <property type="match status" value="1"/>
</dbReference>
<evidence type="ECO:0000256" key="4">
    <source>
        <dbReference type="ARBA" id="ARBA00023125"/>
    </source>
</evidence>
<dbReference type="Proteomes" id="UP000077363">
    <property type="component" value="Chromosome"/>
</dbReference>
<dbReference type="InterPro" id="IPR007627">
    <property type="entry name" value="RNA_pol_sigma70_r2"/>
</dbReference>
<proteinExistence type="inferred from homology"/>
<dbReference type="GO" id="GO:0016987">
    <property type="term" value="F:sigma factor activity"/>
    <property type="evidence" value="ECO:0007669"/>
    <property type="project" value="UniProtKB-KW"/>
</dbReference>
<dbReference type="InterPro" id="IPR036388">
    <property type="entry name" value="WH-like_DNA-bd_sf"/>
</dbReference>
<dbReference type="InterPro" id="IPR013324">
    <property type="entry name" value="RNA_pol_sigma_r3/r4-like"/>
</dbReference>
<evidence type="ECO:0000256" key="2">
    <source>
        <dbReference type="ARBA" id="ARBA00023015"/>
    </source>
</evidence>
<dbReference type="EMBL" id="CP011387">
    <property type="protein sequence ID" value="ANE42961.1"/>
    <property type="molecule type" value="Genomic_DNA"/>
</dbReference>
<keyword evidence="5" id="KW-0804">Transcription</keyword>
<gene>
    <name evidence="8" type="ORF">SU48_03330</name>
</gene>
<feature type="domain" description="RNA polymerase sigma-70 region 2" evidence="6">
    <location>
        <begin position="36"/>
        <end position="101"/>
    </location>
</feature>
<dbReference type="PANTHER" id="PTHR43133">
    <property type="entry name" value="RNA POLYMERASE ECF-TYPE SIGMA FACTO"/>
    <property type="match status" value="1"/>
</dbReference>
<accession>A0A172T7J3</accession>
<reference evidence="8 9" key="1">
    <citation type="submission" date="2015-01" db="EMBL/GenBank/DDBJ databases">
        <title>Deinococcus puniceus/DY1/ whole genome sequencing.</title>
        <authorList>
            <person name="Kim M.K."/>
            <person name="Srinivasan S."/>
            <person name="Lee J.-J."/>
        </authorList>
    </citation>
    <scope>NUCLEOTIDE SEQUENCE [LARGE SCALE GENOMIC DNA]</scope>
    <source>
        <strain evidence="8 9">DY1</strain>
    </source>
</reference>
<dbReference type="AlphaFoldDB" id="A0A172T7J3"/>
<dbReference type="Gene3D" id="1.10.1740.10">
    <property type="match status" value="1"/>
</dbReference>
<keyword evidence="3" id="KW-0731">Sigma factor</keyword>
<evidence type="ECO:0000313" key="9">
    <source>
        <dbReference type="Proteomes" id="UP000077363"/>
    </source>
</evidence>
<evidence type="ECO:0000256" key="5">
    <source>
        <dbReference type="ARBA" id="ARBA00023163"/>
    </source>
</evidence>